<dbReference type="Gene3D" id="3.60.10.10">
    <property type="entry name" value="Endonuclease/exonuclease/phosphatase"/>
    <property type="match status" value="1"/>
</dbReference>
<dbReference type="Proteomes" id="UP000652354">
    <property type="component" value="Unassembled WGS sequence"/>
</dbReference>
<reference evidence="4" key="1">
    <citation type="submission" date="2021-01" db="EMBL/GenBank/DDBJ databases">
        <title>Whole genome shotgun sequence of Demequina activiva NBRC 110675.</title>
        <authorList>
            <person name="Komaki H."/>
            <person name="Tamura T."/>
        </authorList>
    </citation>
    <scope>NUCLEOTIDE SEQUENCE</scope>
    <source>
        <strain evidence="4">NBRC 110675</strain>
    </source>
</reference>
<name>A0A919UFC6_9MICO</name>
<dbReference type="GO" id="GO:0006506">
    <property type="term" value="P:GPI anchor biosynthetic process"/>
    <property type="evidence" value="ECO:0007669"/>
    <property type="project" value="TreeGrafter"/>
</dbReference>
<feature type="transmembrane region" description="Helical" evidence="2">
    <location>
        <begin position="189"/>
        <end position="209"/>
    </location>
</feature>
<feature type="transmembrane region" description="Helical" evidence="2">
    <location>
        <begin position="383"/>
        <end position="402"/>
    </location>
</feature>
<gene>
    <name evidence="4" type="ORF">Dac01nite_02840</name>
</gene>
<organism evidence="4 5">
    <name type="scientific">Demequina activiva</name>
    <dbReference type="NCBI Taxonomy" id="1582364"/>
    <lineage>
        <taxon>Bacteria</taxon>
        <taxon>Bacillati</taxon>
        <taxon>Actinomycetota</taxon>
        <taxon>Actinomycetes</taxon>
        <taxon>Micrococcales</taxon>
        <taxon>Demequinaceae</taxon>
        <taxon>Demequina</taxon>
    </lineage>
</organism>
<feature type="transmembrane region" description="Helical" evidence="2">
    <location>
        <begin position="157"/>
        <end position="177"/>
    </location>
</feature>
<keyword evidence="2" id="KW-0812">Transmembrane</keyword>
<accession>A0A919UFC6</accession>
<keyword evidence="5" id="KW-1185">Reference proteome</keyword>
<dbReference type="AlphaFoldDB" id="A0A919UFC6"/>
<keyword evidence="2" id="KW-1133">Transmembrane helix</keyword>
<dbReference type="GO" id="GO:0016020">
    <property type="term" value="C:membrane"/>
    <property type="evidence" value="ECO:0007669"/>
    <property type="project" value="GOC"/>
</dbReference>
<dbReference type="InterPro" id="IPR051916">
    <property type="entry name" value="GPI-anchor_lipid_remodeler"/>
</dbReference>
<evidence type="ECO:0000259" key="3">
    <source>
        <dbReference type="Pfam" id="PF03372"/>
    </source>
</evidence>
<feature type="transmembrane region" description="Helical" evidence="2">
    <location>
        <begin position="323"/>
        <end position="344"/>
    </location>
</feature>
<feature type="transmembrane region" description="Helical" evidence="2">
    <location>
        <begin position="215"/>
        <end position="235"/>
    </location>
</feature>
<feature type="transmembrane region" description="Helical" evidence="2">
    <location>
        <begin position="298"/>
        <end position="317"/>
    </location>
</feature>
<evidence type="ECO:0000313" key="5">
    <source>
        <dbReference type="Proteomes" id="UP000652354"/>
    </source>
</evidence>
<evidence type="ECO:0000256" key="1">
    <source>
        <dbReference type="SAM" id="MobiDB-lite"/>
    </source>
</evidence>
<feature type="transmembrane region" description="Helical" evidence="2">
    <location>
        <begin position="266"/>
        <end position="286"/>
    </location>
</feature>
<feature type="transmembrane region" description="Helical" evidence="2">
    <location>
        <begin position="44"/>
        <end position="65"/>
    </location>
</feature>
<comment type="caution">
    <text evidence="4">The sequence shown here is derived from an EMBL/GenBank/DDBJ whole genome shotgun (WGS) entry which is preliminary data.</text>
</comment>
<dbReference type="InterPro" id="IPR036691">
    <property type="entry name" value="Endo/exonu/phosph_ase_sf"/>
</dbReference>
<dbReference type="Pfam" id="PF03372">
    <property type="entry name" value="Exo_endo_phos"/>
    <property type="match status" value="1"/>
</dbReference>
<evidence type="ECO:0000313" key="4">
    <source>
        <dbReference type="EMBL" id="GIG53532.1"/>
    </source>
</evidence>
<dbReference type="GO" id="GO:0003824">
    <property type="term" value="F:catalytic activity"/>
    <property type="evidence" value="ECO:0007669"/>
    <property type="project" value="InterPro"/>
</dbReference>
<sequence>MSRMDIAQRRVLGLVAVASWILIDAIRAAGPLLSSLADSGAAFAVGAALLTFASGGVLAWIAALAGRHFGHGVVVLFLLGVVALARLGLPLLGGAWLVSAALYLTALSLAVVVLAARVAMGNGGSPTLLAGTALGAAAAVAEQTVLRTWDAVWRGDLLGWVAIAGVALLALASGWRTMRLEPSASSRGWWAYGLLWSLMVLAFANVSWLNAQTGLRMSATALLAIASLSTAALLAGQATVTSRVTVTVLGAVGLGALSVLMLRPGLAAAIALPVAVSVLSLAAASVMRSTPSAPGRRLGAATVLGLAVVVPMLLVQLDAQVTLPGTAAVVMVVAGAAVIVGAVWRAWTAAPRPEASSAGADVGDGATRATPDRARAPWIAPGVLLRATLGFVVAGALAAWTFTTYETPRALSENFLPAPTAMTWSVNHGVQPEVTGGPDVRLDEVAATIRGSAADVVMLQEVSRGWLAGGGADVLEYLAGELQLPYAYAGADGPQFGNAILTSREHANPRSITLPAGDGPHARSAVAVDFMGATFASTRLDPRQIGGGEAQAEALIDWLDVPQPLVIGGDLGDVPSSAVLAVLSDAGFASAQDVAGTSGVTYLGTDPAGGEALTLDYLMGRGVEFRDIETLGVPWSDHLPLLARVATGATAPTEAGEDLNEIQPEAGTSPSPSTSATASPSTDSE</sequence>
<proteinExistence type="predicted"/>
<dbReference type="EMBL" id="BONR01000001">
    <property type="protein sequence ID" value="GIG53532.1"/>
    <property type="molecule type" value="Genomic_DNA"/>
</dbReference>
<feature type="transmembrane region" description="Helical" evidence="2">
    <location>
        <begin position="95"/>
        <end position="116"/>
    </location>
</feature>
<keyword evidence="2" id="KW-0472">Membrane</keyword>
<dbReference type="SUPFAM" id="SSF56219">
    <property type="entry name" value="DNase I-like"/>
    <property type="match status" value="1"/>
</dbReference>
<feature type="region of interest" description="Disordered" evidence="1">
    <location>
        <begin position="650"/>
        <end position="685"/>
    </location>
</feature>
<dbReference type="PANTHER" id="PTHR14859">
    <property type="entry name" value="CALCOFLUOR WHITE HYPERSENSITIVE PROTEIN PRECURSOR"/>
    <property type="match status" value="1"/>
</dbReference>
<dbReference type="PANTHER" id="PTHR14859:SF1">
    <property type="entry name" value="PGAP2-INTERACTING PROTEIN"/>
    <property type="match status" value="1"/>
</dbReference>
<feature type="compositionally biased region" description="Low complexity" evidence="1">
    <location>
        <begin position="668"/>
        <end position="685"/>
    </location>
</feature>
<feature type="transmembrane region" description="Helical" evidence="2">
    <location>
        <begin position="72"/>
        <end position="89"/>
    </location>
</feature>
<evidence type="ECO:0000256" key="2">
    <source>
        <dbReference type="SAM" id="Phobius"/>
    </source>
</evidence>
<dbReference type="InterPro" id="IPR005135">
    <property type="entry name" value="Endo/exonuclease/phosphatase"/>
</dbReference>
<protein>
    <recommendedName>
        <fullName evidence="3">Endonuclease/exonuclease/phosphatase domain-containing protein</fullName>
    </recommendedName>
</protein>
<feature type="domain" description="Endonuclease/exonuclease/phosphatase" evidence="3">
    <location>
        <begin position="422"/>
        <end position="638"/>
    </location>
</feature>